<dbReference type="PANTHER" id="PTHR30204">
    <property type="entry name" value="REDOX-CYCLING DRUG-SENSING TRANSCRIPTIONAL ACTIVATOR SOXR"/>
    <property type="match status" value="1"/>
</dbReference>
<sequence>MYTVKEAAELLNLTDHTIRYYTDKELIPNLKRDQHNNRLFDKESLNWLLCVKHLRQCGMALENIKTYVNLCLDGDSTIKQRYEIMRKQQALALTQLEEAQQRAAYIEEKANHYFDFIHGKIPDELDSEKWDISKGACKKT</sequence>
<evidence type="ECO:0000313" key="7">
    <source>
        <dbReference type="Proteomes" id="UP000621631"/>
    </source>
</evidence>
<dbReference type="PROSITE" id="PS50937">
    <property type="entry name" value="HTH_MERR_2"/>
    <property type="match status" value="1"/>
</dbReference>
<keyword evidence="4" id="KW-0804">Transcription</keyword>
<protein>
    <submittedName>
        <fullName evidence="6">MerR family transcriptional regulator</fullName>
    </submittedName>
</protein>
<dbReference type="SMART" id="SM00422">
    <property type="entry name" value="HTH_MERR"/>
    <property type="match status" value="1"/>
</dbReference>
<gene>
    <name evidence="6" type="ORF">IC602_15625</name>
</gene>
<accession>A0ABR7VQ47</accession>
<dbReference type="EMBL" id="JACWEZ010000012">
    <property type="protein sequence ID" value="MBD1224037.1"/>
    <property type="molecule type" value="Genomic_DNA"/>
</dbReference>
<evidence type="ECO:0000313" key="6">
    <source>
        <dbReference type="EMBL" id="MBD1224037.1"/>
    </source>
</evidence>
<evidence type="ECO:0000256" key="4">
    <source>
        <dbReference type="ARBA" id="ARBA00023163"/>
    </source>
</evidence>
<keyword evidence="3" id="KW-0238">DNA-binding</keyword>
<comment type="caution">
    <text evidence="6">The sequence shown here is derived from an EMBL/GenBank/DDBJ whole genome shotgun (WGS) entry which is preliminary data.</text>
</comment>
<proteinExistence type="predicted"/>
<keyword evidence="7" id="KW-1185">Reference proteome</keyword>
<dbReference type="SUPFAM" id="SSF46955">
    <property type="entry name" value="Putative DNA-binding domain"/>
    <property type="match status" value="1"/>
</dbReference>
<keyword evidence="2" id="KW-0805">Transcription regulation</keyword>
<dbReference type="Proteomes" id="UP000621631">
    <property type="component" value="Unassembled WGS sequence"/>
</dbReference>
<organism evidence="6 7">
    <name type="scientific">Virgibacillus halodenitrificans</name>
    <name type="common">Bacillus halodenitrificans</name>
    <dbReference type="NCBI Taxonomy" id="1482"/>
    <lineage>
        <taxon>Bacteria</taxon>
        <taxon>Bacillati</taxon>
        <taxon>Bacillota</taxon>
        <taxon>Bacilli</taxon>
        <taxon>Bacillales</taxon>
        <taxon>Bacillaceae</taxon>
        <taxon>Virgibacillus</taxon>
    </lineage>
</organism>
<dbReference type="PANTHER" id="PTHR30204:SF69">
    <property type="entry name" value="MERR-FAMILY TRANSCRIPTIONAL REGULATOR"/>
    <property type="match status" value="1"/>
</dbReference>
<name>A0ABR7VQ47_VIRHA</name>
<dbReference type="RefSeq" id="WP_121615937.1">
    <property type="nucleotide sequence ID" value="NZ_CP033049.1"/>
</dbReference>
<evidence type="ECO:0000256" key="3">
    <source>
        <dbReference type="ARBA" id="ARBA00023125"/>
    </source>
</evidence>
<feature type="domain" description="HTH merR-type" evidence="5">
    <location>
        <begin position="1"/>
        <end position="70"/>
    </location>
</feature>
<dbReference type="Pfam" id="PF13411">
    <property type="entry name" value="MerR_1"/>
    <property type="match status" value="1"/>
</dbReference>
<dbReference type="Gene3D" id="1.10.1660.10">
    <property type="match status" value="1"/>
</dbReference>
<dbReference type="InterPro" id="IPR009061">
    <property type="entry name" value="DNA-bd_dom_put_sf"/>
</dbReference>
<dbReference type="InterPro" id="IPR047057">
    <property type="entry name" value="MerR_fam"/>
</dbReference>
<evidence type="ECO:0000256" key="1">
    <source>
        <dbReference type="ARBA" id="ARBA00022491"/>
    </source>
</evidence>
<dbReference type="CDD" id="cd01109">
    <property type="entry name" value="HTH_YyaN"/>
    <property type="match status" value="1"/>
</dbReference>
<reference evidence="6 7" key="1">
    <citation type="submission" date="2020-09" db="EMBL/GenBank/DDBJ databases">
        <title>Draft Genome Sequences of Oil-Oxidizing Bacteria Halomonas titanicae, Marinobacter lutaoensis, and Virgibacillus halodenitrificans Isolated from Highly Saline Environments.</title>
        <authorList>
            <person name="Grouzdev D.S."/>
            <person name="Sokolova D.S."/>
            <person name="Semenova E.M."/>
            <person name="Borzenkov I.A."/>
            <person name="Bidzhieva S.K."/>
            <person name="Poltaraus A.B."/>
            <person name="Nazina T.N."/>
        </authorList>
    </citation>
    <scope>NUCLEOTIDE SEQUENCE [LARGE SCALE GENOMIC DNA]</scope>
    <source>
        <strain evidence="6 7">VKM B-3472D</strain>
    </source>
</reference>
<dbReference type="InterPro" id="IPR000551">
    <property type="entry name" value="MerR-type_HTH_dom"/>
</dbReference>
<evidence type="ECO:0000259" key="5">
    <source>
        <dbReference type="PROSITE" id="PS50937"/>
    </source>
</evidence>
<evidence type="ECO:0000256" key="2">
    <source>
        <dbReference type="ARBA" id="ARBA00023015"/>
    </source>
</evidence>
<keyword evidence="1" id="KW-0678">Repressor</keyword>